<feature type="transmembrane region" description="Helical" evidence="7">
    <location>
        <begin position="271"/>
        <end position="293"/>
    </location>
</feature>
<feature type="transmembrane region" description="Helical" evidence="7">
    <location>
        <begin position="162"/>
        <end position="183"/>
    </location>
</feature>
<dbReference type="PANTHER" id="PTHR34856:SF2">
    <property type="entry name" value="PROTEIN NRFD"/>
    <property type="match status" value="1"/>
</dbReference>
<evidence type="ECO:0000256" key="4">
    <source>
        <dbReference type="ARBA" id="ARBA00022692"/>
    </source>
</evidence>
<feature type="transmembrane region" description="Helical" evidence="7">
    <location>
        <begin position="123"/>
        <end position="142"/>
    </location>
</feature>
<evidence type="ECO:0000256" key="6">
    <source>
        <dbReference type="ARBA" id="ARBA00023136"/>
    </source>
</evidence>
<proteinExistence type="inferred from homology"/>
<feature type="transmembrane region" description="Helical" evidence="7">
    <location>
        <begin position="51"/>
        <end position="75"/>
    </location>
</feature>
<evidence type="ECO:0000256" key="5">
    <source>
        <dbReference type="ARBA" id="ARBA00022989"/>
    </source>
</evidence>
<protein>
    <submittedName>
        <fullName evidence="8">Uncharacterized protein</fullName>
    </submittedName>
</protein>
<keyword evidence="3" id="KW-1003">Cell membrane</keyword>
<evidence type="ECO:0000256" key="7">
    <source>
        <dbReference type="SAM" id="Phobius"/>
    </source>
</evidence>
<feature type="transmembrane region" description="Helical" evidence="7">
    <location>
        <begin position="241"/>
        <end position="264"/>
    </location>
</feature>
<dbReference type="Pfam" id="PF03916">
    <property type="entry name" value="NrfD"/>
    <property type="match status" value="1"/>
</dbReference>
<reference evidence="8" key="1">
    <citation type="submission" date="2018-06" db="EMBL/GenBank/DDBJ databases">
        <authorList>
            <person name="Zhirakovskaya E."/>
        </authorList>
    </citation>
    <scope>NUCLEOTIDE SEQUENCE</scope>
</reference>
<keyword evidence="4 7" id="KW-0812">Transmembrane</keyword>
<dbReference type="InterPro" id="IPR005614">
    <property type="entry name" value="NrfD-like"/>
</dbReference>
<feature type="transmembrane region" description="Helical" evidence="7">
    <location>
        <begin position="22"/>
        <end position="44"/>
    </location>
</feature>
<keyword evidence="5 7" id="KW-1133">Transmembrane helix</keyword>
<comment type="subcellular location">
    <subcellularLocation>
        <location evidence="1">Cell membrane</location>
        <topology evidence="1">Multi-pass membrane protein</topology>
    </subcellularLocation>
</comment>
<sequence length="302" mass="34515">MEDSIITYNAVHHAAWGTPITIYFWLVGASAGSFVLSAFGWVFGIKRYKPLALTASVLAIVMLMIVPVLLIWDLGKPWRFIYLMMPGYWHGTAPMSWGTLLIMSYPISMFVYTYFVIKNDQRWAKIVGIIAIVLALSTHWYTGVVMELNPGRYINHTPLAPLLFLTGAFISGIGLMILVLWIQNQFVRAEKRIDWALMEEMAQYMMYGIVFDCFLLFLDFMQTTYGTSGENIGHDIVLMNIFFFPYVWMEIIVGLLIPLLILVSPLKRTRIGVYGASLLVAVGVYGMRIWWVMGGQYMQAFY</sequence>
<evidence type="ECO:0000256" key="3">
    <source>
        <dbReference type="ARBA" id="ARBA00022475"/>
    </source>
</evidence>
<keyword evidence="6 7" id="KW-0472">Membrane</keyword>
<dbReference type="EMBL" id="UOFX01000020">
    <property type="protein sequence ID" value="VAX06921.1"/>
    <property type="molecule type" value="Genomic_DNA"/>
</dbReference>
<organism evidence="8">
    <name type="scientific">hydrothermal vent metagenome</name>
    <dbReference type="NCBI Taxonomy" id="652676"/>
    <lineage>
        <taxon>unclassified sequences</taxon>
        <taxon>metagenomes</taxon>
        <taxon>ecological metagenomes</taxon>
    </lineage>
</organism>
<dbReference type="InterPro" id="IPR052049">
    <property type="entry name" value="Electron_transfer_protein"/>
</dbReference>
<comment type="similarity">
    <text evidence="2">Belongs to the NrfD family.</text>
</comment>
<evidence type="ECO:0000313" key="8">
    <source>
        <dbReference type="EMBL" id="VAX06921.1"/>
    </source>
</evidence>
<feature type="transmembrane region" description="Helical" evidence="7">
    <location>
        <begin position="95"/>
        <end position="116"/>
    </location>
</feature>
<name>A0A3B1AYP9_9ZZZZ</name>
<feature type="transmembrane region" description="Helical" evidence="7">
    <location>
        <begin position="204"/>
        <end position="221"/>
    </location>
</feature>
<dbReference type="GO" id="GO:0005886">
    <property type="term" value="C:plasma membrane"/>
    <property type="evidence" value="ECO:0007669"/>
    <property type="project" value="UniProtKB-SubCell"/>
</dbReference>
<dbReference type="PANTHER" id="PTHR34856">
    <property type="entry name" value="PROTEIN NRFD"/>
    <property type="match status" value="1"/>
</dbReference>
<gene>
    <name evidence="8" type="ORF">MNBD_GAMMA26-1971</name>
</gene>
<dbReference type="AlphaFoldDB" id="A0A3B1AYP9"/>
<accession>A0A3B1AYP9</accession>
<evidence type="ECO:0000256" key="2">
    <source>
        <dbReference type="ARBA" id="ARBA00008929"/>
    </source>
</evidence>
<evidence type="ECO:0000256" key="1">
    <source>
        <dbReference type="ARBA" id="ARBA00004651"/>
    </source>
</evidence>
<dbReference type="Gene3D" id="1.20.1630.10">
    <property type="entry name" value="Formate dehydrogenase/DMSO reductase domain"/>
    <property type="match status" value="1"/>
</dbReference>